<dbReference type="SUPFAM" id="SSF52058">
    <property type="entry name" value="L domain-like"/>
    <property type="match status" value="1"/>
</dbReference>
<dbReference type="SUPFAM" id="SSF53223">
    <property type="entry name" value="Aminoacid dehydrogenase-like, N-terminal domain"/>
    <property type="match status" value="1"/>
</dbReference>
<protein>
    <submittedName>
        <fullName evidence="5">NADP-specific glutamate dehydrogenase</fullName>
    </submittedName>
</protein>
<dbReference type="FunFam" id="3.40.50.720:FF:000030">
    <property type="entry name" value="Glutamate dehydrogenase"/>
    <property type="match status" value="1"/>
</dbReference>
<dbReference type="InterPro" id="IPR050724">
    <property type="entry name" value="Glu_Leu_Phe_Val_DH"/>
</dbReference>
<dbReference type="GO" id="GO:0006537">
    <property type="term" value="P:glutamate biosynthetic process"/>
    <property type="evidence" value="ECO:0007669"/>
    <property type="project" value="TreeGrafter"/>
</dbReference>
<evidence type="ECO:0000256" key="2">
    <source>
        <dbReference type="ARBA" id="ARBA00023002"/>
    </source>
</evidence>
<evidence type="ECO:0000313" key="6">
    <source>
        <dbReference type="Proteomes" id="UP000429523"/>
    </source>
</evidence>
<dbReference type="SMART" id="SM00839">
    <property type="entry name" value="ELFV_dehydrog"/>
    <property type="match status" value="1"/>
</dbReference>
<dbReference type="PANTHER" id="PTHR43571:SF1">
    <property type="entry name" value="NADP-SPECIFIC GLUTAMATE DEHYDROGENASE 1-RELATED"/>
    <property type="match status" value="1"/>
</dbReference>
<evidence type="ECO:0000256" key="3">
    <source>
        <dbReference type="SAM" id="MobiDB-lite"/>
    </source>
</evidence>
<dbReference type="InterPro" id="IPR046346">
    <property type="entry name" value="Aminoacid_DH-like_N_sf"/>
</dbReference>
<dbReference type="Gene3D" id="3.40.50.10860">
    <property type="entry name" value="Leucine Dehydrogenase, chain A, domain 1"/>
    <property type="match status" value="1"/>
</dbReference>
<dbReference type="InterPro" id="IPR006097">
    <property type="entry name" value="Glu/Leu/Phe/Val/Trp_DH_dimer"/>
</dbReference>
<name>A0A6A3ECJ8_9STRA</name>
<dbReference type="InterPro" id="IPR006096">
    <property type="entry name" value="Glu/Leu/Phe/Val/Trp_DH_C"/>
</dbReference>
<dbReference type="InterPro" id="IPR011009">
    <property type="entry name" value="Kinase-like_dom_sf"/>
</dbReference>
<dbReference type="FunFam" id="1.10.285.10:FF:000007">
    <property type="entry name" value="NADP-specific glutamate dehydrogenase"/>
    <property type="match status" value="1"/>
</dbReference>
<dbReference type="Gene3D" id="1.10.285.10">
    <property type="entry name" value="Glutamate Dehydrogenase, chain A, domain 3"/>
    <property type="match status" value="2"/>
</dbReference>
<dbReference type="Pfam" id="PF00069">
    <property type="entry name" value="Pkinase"/>
    <property type="match status" value="1"/>
</dbReference>
<dbReference type="PROSITE" id="PS50011">
    <property type="entry name" value="PROTEIN_KINASE_DOM"/>
    <property type="match status" value="1"/>
</dbReference>
<dbReference type="GO" id="GO:0005524">
    <property type="term" value="F:ATP binding"/>
    <property type="evidence" value="ECO:0007669"/>
    <property type="project" value="InterPro"/>
</dbReference>
<dbReference type="EMBL" id="QXGF01001504">
    <property type="protein sequence ID" value="KAE8929531.1"/>
    <property type="molecule type" value="Genomic_DNA"/>
</dbReference>
<dbReference type="FunFam" id="3.40.50.10860:FF:000002">
    <property type="entry name" value="Glutamate dehydrogenase"/>
    <property type="match status" value="1"/>
</dbReference>
<evidence type="ECO:0000313" key="5">
    <source>
        <dbReference type="EMBL" id="KAE8929531.1"/>
    </source>
</evidence>
<dbReference type="InterPro" id="IPR000719">
    <property type="entry name" value="Prot_kinase_dom"/>
</dbReference>
<dbReference type="SUPFAM" id="SSF51735">
    <property type="entry name" value="NAD(P)-binding Rossmann-fold domains"/>
    <property type="match status" value="1"/>
</dbReference>
<dbReference type="Gene3D" id="3.80.10.10">
    <property type="entry name" value="Ribonuclease Inhibitor"/>
    <property type="match status" value="1"/>
</dbReference>
<dbReference type="Pfam" id="PF00208">
    <property type="entry name" value="ELFV_dehydrog"/>
    <property type="match status" value="1"/>
</dbReference>
<comment type="caution">
    <text evidence="5">The sequence shown here is derived from an EMBL/GenBank/DDBJ whole genome shotgun (WGS) entry which is preliminary data.</text>
</comment>
<dbReference type="SUPFAM" id="SSF56112">
    <property type="entry name" value="Protein kinase-like (PK-like)"/>
    <property type="match status" value="1"/>
</dbReference>
<dbReference type="InterPro" id="IPR032675">
    <property type="entry name" value="LRR_dom_sf"/>
</dbReference>
<comment type="similarity">
    <text evidence="1">Belongs to the Glu/Leu/Phe/Val dehydrogenases family.</text>
</comment>
<proteinExistence type="inferred from homology"/>
<feature type="domain" description="Protein kinase" evidence="4">
    <location>
        <begin position="1099"/>
        <end position="1412"/>
    </location>
</feature>
<dbReference type="SMART" id="SM00220">
    <property type="entry name" value="S_TKc"/>
    <property type="match status" value="1"/>
</dbReference>
<evidence type="ECO:0000256" key="1">
    <source>
        <dbReference type="ARBA" id="ARBA00006382"/>
    </source>
</evidence>
<feature type="region of interest" description="Disordered" evidence="3">
    <location>
        <begin position="551"/>
        <end position="581"/>
    </location>
</feature>
<dbReference type="PANTHER" id="PTHR43571">
    <property type="entry name" value="NADP-SPECIFIC GLUTAMATE DEHYDROGENASE 1-RELATED"/>
    <property type="match status" value="1"/>
</dbReference>
<sequence>MLSLVRRSQPRASPSLARAASSLMSDVHGTTHGKKHWKNKPLFRRGGDKRFRNGQEAADMLMDEVIRRDPNQAEYVQAVQNFVDSVVPVFDRYPKYAWVMKTLMEPERVIQFRVPWIDDEGSSRVNRGFRVQFSSSLGPYMGGLRFHPETTHGIAKFLGFETIFRNALAGPYGGAHGGSDFNPMDKSESEIMRFCQSFMTELANYIGPHTDVPTSGVGVGSQEIGYMFGQYKRLRQLHPGGSEGILSGGAYHHPQVTGYGVAHFANRILETRGETLKGKRCLISGSGTVALNVAQKLLDLGAIPIGLSDNFGYLIEEQGFTLKSLAELKRIKEERNARLGGYIMSSTTAIYHPSEDNHLWETPCDYAFPCAIQNDVDADAVRLLVKNGCKGIFEGANFPCTDEAISLIKQHGLAFGPNKASNGGSFALITKNLGASTQLSDDELDKIVKEYMYKLHDRVAATADEFNAAGDLHVGANITAFMSVAAAMFRQGVQEEEQRSRSWQVAALKCQKALLGSDAADVVAGERRRSDSCKAQAKRLIPPCASVQRDVQLPPCAPDKQSRPALRTKRRRPQRFSTAAPTHAVGLAETRSTASVLCHQISQHRHADENSAKRLLLPAFMLARWSSTVNASTSTASGTLSCDRVALGAQSPTKWVVRCASEDTAAAPSAFFNPALVQNFYVSSGAVVAASSSDLNLSSTFSEVDELKSSSITKFSLSAAPGFTPTVPVTIAPAAFAGLSALEILYLEGLSLADTDLHLVLPASIQQISIVNCGLTNISFDFTDGVDSALSLIDLRHNVLDAFPPSLYSLPSTVSTIDLRDNDKLSLSTEITAHKKQLATWIDDAVLQADDVVIATLDASSQDERGSIVGSTSFGSAQTEAKSDSLLPTSSSGSDTSVKSTHDSGDMEEISITIVAVVVPAVLAIGVTLAFVVRKRRRMQDRDTDGVLDLPHPFGKSGRDRSETSGIFTIADSELSRSRMSSGEIDHHDAKDRDSCIAIAVTPTDAFGESGHQQESSTSANVGYVNLASPQDSQLNFSVANTRRQAPFREGGDSTHSLELLSTHSTASATPAQTRLAARKALRSALEALVTTPSGDGPATLTVNANRYVFGPGVKVEDTPLAFFIDCRVAVNSTEDASSEPAPPVTLVLKIFIEDDADLAGRESYALSCLQHDELSRVFAPRLYDTALEYELVLGKNKDDSEAMTLNCCVLVLETPSCTTLCAHMVASRESLVQQISRVVSALRALHARGLVHGALHANSLVACSPDARLKFWGLEHASRAGHKVPCPDPDLLETWQAECVAPELAALALEEKHSSRASPSLDVWSLGVMILKMHVSGRQLEEFNGCTAPHDVFDRLVTSDLDSELSSTCYFERSIAKFVPSIDMKDLLRQCLQRNPTSRPSVDSISKHKMFQTKEREVSRPTTVRSAVVSRMLSAIIEEKDTRASSEPEREANGKDQLPDKMTEKELEVVTIDGEDTDPEPLPPSLWLFLPPVELEIDLTQRASLYSVDQWVSKLKRLQQQRGEELQFPLVFMCESCEANAAVPCSIAATNKSGATVTTSLLSLVMPLVRETMLFLEARAILSNGLSVGETSGLTGPQQWEELRTFYQALERMELATLNPVNEVELAPMEQQLKTRDPSKAQQVLDVLTALIFSKEKREYVRNLLDALVSDETLSSSRVERSSWAALRRCDLVLESSSTSGRTRWLCSHHAPQES</sequence>
<keyword evidence="2" id="KW-0560">Oxidoreductase</keyword>
<accession>A0A6A3ECJ8</accession>
<feature type="compositionally biased region" description="Low complexity" evidence="3">
    <location>
        <begin position="884"/>
        <end position="899"/>
    </location>
</feature>
<dbReference type="Pfam" id="PF02812">
    <property type="entry name" value="ELFV_dehydrog_N"/>
    <property type="match status" value="1"/>
</dbReference>
<dbReference type="Gene3D" id="3.40.50.720">
    <property type="entry name" value="NAD(P)-binding Rossmann-like Domain"/>
    <property type="match status" value="1"/>
</dbReference>
<organism evidence="5 6">
    <name type="scientific">Phytophthora fragariae</name>
    <dbReference type="NCBI Taxonomy" id="53985"/>
    <lineage>
        <taxon>Eukaryota</taxon>
        <taxon>Sar</taxon>
        <taxon>Stramenopiles</taxon>
        <taxon>Oomycota</taxon>
        <taxon>Peronosporomycetes</taxon>
        <taxon>Peronosporales</taxon>
        <taxon>Peronosporaceae</taxon>
        <taxon>Phytophthora</taxon>
    </lineage>
</organism>
<feature type="region of interest" description="Disordered" evidence="3">
    <location>
        <begin position="1399"/>
        <end position="1418"/>
    </location>
</feature>
<gene>
    <name evidence="5" type="ORF">PF009_g20353</name>
</gene>
<feature type="region of interest" description="Disordered" evidence="3">
    <location>
        <begin position="1"/>
        <end position="36"/>
    </location>
</feature>
<dbReference type="Proteomes" id="UP000429523">
    <property type="component" value="Unassembled WGS sequence"/>
</dbReference>
<feature type="compositionally biased region" description="Low complexity" evidence="3">
    <location>
        <begin position="1"/>
        <end position="23"/>
    </location>
</feature>
<dbReference type="GO" id="GO:0004354">
    <property type="term" value="F:glutamate dehydrogenase (NADP+) activity"/>
    <property type="evidence" value="ECO:0007669"/>
    <property type="project" value="TreeGrafter"/>
</dbReference>
<evidence type="ECO:0000259" key="4">
    <source>
        <dbReference type="PROSITE" id="PS50011"/>
    </source>
</evidence>
<dbReference type="GO" id="GO:0004672">
    <property type="term" value="F:protein kinase activity"/>
    <property type="evidence" value="ECO:0007669"/>
    <property type="project" value="InterPro"/>
</dbReference>
<dbReference type="Gene3D" id="1.10.510.10">
    <property type="entry name" value="Transferase(Phosphotransferase) domain 1"/>
    <property type="match status" value="1"/>
</dbReference>
<feature type="region of interest" description="Disordered" evidence="3">
    <location>
        <begin position="942"/>
        <end position="963"/>
    </location>
</feature>
<dbReference type="GO" id="GO:0005829">
    <property type="term" value="C:cytosol"/>
    <property type="evidence" value="ECO:0007669"/>
    <property type="project" value="TreeGrafter"/>
</dbReference>
<feature type="region of interest" description="Disordered" evidence="3">
    <location>
        <begin position="1440"/>
        <end position="1465"/>
    </location>
</feature>
<feature type="region of interest" description="Disordered" evidence="3">
    <location>
        <begin position="879"/>
        <end position="904"/>
    </location>
</feature>
<reference evidence="5 6" key="1">
    <citation type="submission" date="2018-08" db="EMBL/GenBank/DDBJ databases">
        <title>Genomic investigation of the strawberry pathogen Phytophthora fragariae indicates pathogenicity is determined by transcriptional variation in three key races.</title>
        <authorList>
            <person name="Adams T.M."/>
            <person name="Armitage A.D."/>
            <person name="Sobczyk M.K."/>
            <person name="Bates H.J."/>
            <person name="Dunwell J.M."/>
            <person name="Nellist C.F."/>
            <person name="Harrison R.J."/>
        </authorList>
    </citation>
    <scope>NUCLEOTIDE SEQUENCE [LARGE SCALE GENOMIC DNA]</scope>
    <source>
        <strain evidence="5 6">NOV-9</strain>
    </source>
</reference>
<dbReference type="InterPro" id="IPR036291">
    <property type="entry name" value="NAD(P)-bd_dom_sf"/>
</dbReference>